<evidence type="ECO:0000256" key="1">
    <source>
        <dbReference type="SAM" id="SignalP"/>
    </source>
</evidence>
<reference evidence="2 3" key="1">
    <citation type="submission" date="2019-07" db="EMBL/GenBank/DDBJ databases">
        <title>Whole genome shotgun sequence of Microvirga aerophila NBRC 106136.</title>
        <authorList>
            <person name="Hosoyama A."/>
            <person name="Uohara A."/>
            <person name="Ohji S."/>
            <person name="Ichikawa N."/>
        </authorList>
    </citation>
    <scope>NUCLEOTIDE SEQUENCE [LARGE SCALE GENOMIC DNA]</scope>
    <source>
        <strain evidence="2 3">NBRC 106136</strain>
    </source>
</reference>
<feature type="chain" id="PRO_5021892597" evidence="1">
    <location>
        <begin position="35"/>
        <end position="129"/>
    </location>
</feature>
<evidence type="ECO:0000313" key="2">
    <source>
        <dbReference type="EMBL" id="GEO19067.1"/>
    </source>
</evidence>
<evidence type="ECO:0000313" key="3">
    <source>
        <dbReference type="Proteomes" id="UP000321085"/>
    </source>
</evidence>
<comment type="caution">
    <text evidence="2">The sequence shown here is derived from an EMBL/GenBank/DDBJ whole genome shotgun (WGS) entry which is preliminary data.</text>
</comment>
<name>A0A512C4T6_9HYPH</name>
<dbReference type="AlphaFoldDB" id="A0A512C4T6"/>
<keyword evidence="3" id="KW-1185">Reference proteome</keyword>
<dbReference type="RefSeq" id="WP_147023326.1">
    <property type="nucleotide sequence ID" value="NZ_BJYU01000310.1"/>
</dbReference>
<proteinExistence type="predicted"/>
<dbReference type="Proteomes" id="UP000321085">
    <property type="component" value="Unassembled WGS sequence"/>
</dbReference>
<feature type="signal peptide" evidence="1">
    <location>
        <begin position="1"/>
        <end position="34"/>
    </location>
</feature>
<keyword evidence="1" id="KW-0732">Signal</keyword>
<sequence length="129" mass="14325">MGAPIQRLCQRETHLPFRVEGVAMLMLAALPAVAAADDADKVVAAPKEFIGWQVTASCPITYAQKTSSTWCEVYGSSGQEVGTIYIYLINIPRQEDRLRAMQDCANQNPRKDNRDRRIVTLTGRITVQS</sequence>
<protein>
    <submittedName>
        <fullName evidence="2">Uncharacterized protein</fullName>
    </submittedName>
</protein>
<organism evidence="2 3">
    <name type="scientific">Microvirga aerophila</name>
    <dbReference type="NCBI Taxonomy" id="670291"/>
    <lineage>
        <taxon>Bacteria</taxon>
        <taxon>Pseudomonadati</taxon>
        <taxon>Pseudomonadota</taxon>
        <taxon>Alphaproteobacteria</taxon>
        <taxon>Hyphomicrobiales</taxon>
        <taxon>Methylobacteriaceae</taxon>
        <taxon>Microvirga</taxon>
    </lineage>
</organism>
<dbReference type="EMBL" id="BJYU01000310">
    <property type="protein sequence ID" value="GEO19067.1"/>
    <property type="molecule type" value="Genomic_DNA"/>
</dbReference>
<accession>A0A512C4T6</accession>
<gene>
    <name evidence="2" type="ORF">MAE02_67630</name>
</gene>